<comment type="caution">
    <text evidence="3">The sequence shown here is derived from an EMBL/GenBank/DDBJ whole genome shotgun (WGS) entry which is preliminary data.</text>
</comment>
<dbReference type="InterPro" id="IPR002589">
    <property type="entry name" value="Macro_dom"/>
</dbReference>
<dbReference type="PANTHER" id="PTHR12521">
    <property type="entry name" value="PROTEIN C6ORF130"/>
    <property type="match status" value="1"/>
</dbReference>
<reference evidence="4" key="1">
    <citation type="journal article" date="2019" name="Int. J. Syst. Evol. Microbiol.">
        <title>The Global Catalogue of Microorganisms (GCM) 10K type strain sequencing project: providing services to taxonomists for standard genome sequencing and annotation.</title>
        <authorList>
            <consortium name="The Broad Institute Genomics Platform"/>
            <consortium name="The Broad Institute Genome Sequencing Center for Infectious Disease"/>
            <person name="Wu L."/>
            <person name="Ma J."/>
        </authorList>
    </citation>
    <scope>NUCLEOTIDE SEQUENCE [LARGE SCALE GENOMIC DNA]</scope>
    <source>
        <strain evidence="4">CCM 8702</strain>
    </source>
</reference>
<keyword evidence="4" id="KW-1185">Reference proteome</keyword>
<dbReference type="InterPro" id="IPR050892">
    <property type="entry name" value="ADP-ribose_metab_enzymes"/>
</dbReference>
<protein>
    <recommendedName>
        <fullName evidence="2">Macro domain-containing protein</fullName>
    </recommendedName>
</protein>
<dbReference type="EMBL" id="BMDD01000006">
    <property type="protein sequence ID" value="GGH86086.1"/>
    <property type="molecule type" value="Genomic_DNA"/>
</dbReference>
<gene>
    <name evidence="3" type="ORF">GCM10007362_45040</name>
</gene>
<sequence length="142" mass="16098">MRFNEIEGDLFTLPDDYILAHCISADAKMGKGIAAEFVRRFDLKPLKERAAREPLEIGACYREGRVMNLVTKANYFNKPTYKSLAQAVRSLRENCESAAVAQLAMPRIGSGLDRLRWEKVREIVKKEFADTEIEILVCSLDA</sequence>
<evidence type="ECO:0000256" key="1">
    <source>
        <dbReference type="ARBA" id="ARBA00035885"/>
    </source>
</evidence>
<dbReference type="RefSeq" id="WP_172246563.1">
    <property type="nucleotide sequence ID" value="NZ_BMDD01000006.1"/>
</dbReference>
<dbReference type="PROSITE" id="PS51154">
    <property type="entry name" value="MACRO"/>
    <property type="match status" value="1"/>
</dbReference>
<dbReference type="Gene3D" id="3.40.220.10">
    <property type="entry name" value="Leucine Aminopeptidase, subunit E, domain 1"/>
    <property type="match status" value="1"/>
</dbReference>
<dbReference type="Proteomes" id="UP000605427">
    <property type="component" value="Unassembled WGS sequence"/>
</dbReference>
<dbReference type="InterPro" id="IPR043472">
    <property type="entry name" value="Macro_dom-like"/>
</dbReference>
<name>A0ABQ2A733_9BACL</name>
<dbReference type="CDD" id="cd02901">
    <property type="entry name" value="Macro_Poa1p-like"/>
    <property type="match status" value="1"/>
</dbReference>
<evidence type="ECO:0000313" key="4">
    <source>
        <dbReference type="Proteomes" id="UP000605427"/>
    </source>
</evidence>
<dbReference type="PANTHER" id="PTHR12521:SF0">
    <property type="entry name" value="ADP-RIBOSE GLYCOHYDROLASE OARD1"/>
    <property type="match status" value="1"/>
</dbReference>
<proteinExistence type="predicted"/>
<dbReference type="SUPFAM" id="SSF52949">
    <property type="entry name" value="Macro domain-like"/>
    <property type="match status" value="1"/>
</dbReference>
<evidence type="ECO:0000313" key="3">
    <source>
        <dbReference type="EMBL" id="GGH86086.1"/>
    </source>
</evidence>
<accession>A0ABQ2A733</accession>
<organism evidence="3 4">
    <name type="scientific">Saccharibacillus endophyticus</name>
    <dbReference type="NCBI Taxonomy" id="2060666"/>
    <lineage>
        <taxon>Bacteria</taxon>
        <taxon>Bacillati</taxon>
        <taxon>Bacillota</taxon>
        <taxon>Bacilli</taxon>
        <taxon>Bacillales</taxon>
        <taxon>Paenibacillaceae</taxon>
        <taxon>Saccharibacillus</taxon>
    </lineage>
</organism>
<evidence type="ECO:0000259" key="2">
    <source>
        <dbReference type="PROSITE" id="PS51154"/>
    </source>
</evidence>
<comment type="catalytic activity">
    <reaction evidence="1">
        <text>an N-(ADP-alpha-D-ribosyl)-thymidine in DNA + H2O = a thymidine in DNA + ADP-D-ribose</text>
        <dbReference type="Rhea" id="RHEA:71655"/>
        <dbReference type="Rhea" id="RHEA-COMP:13556"/>
        <dbReference type="Rhea" id="RHEA-COMP:18051"/>
        <dbReference type="ChEBI" id="CHEBI:15377"/>
        <dbReference type="ChEBI" id="CHEBI:57967"/>
        <dbReference type="ChEBI" id="CHEBI:137386"/>
        <dbReference type="ChEBI" id="CHEBI:191199"/>
    </reaction>
    <physiologicalReaction direction="left-to-right" evidence="1">
        <dbReference type="Rhea" id="RHEA:71656"/>
    </physiologicalReaction>
</comment>
<feature type="domain" description="Macro" evidence="2">
    <location>
        <begin position="1"/>
        <end position="142"/>
    </location>
</feature>